<protein>
    <submittedName>
        <fullName evidence="2">Unannotated protein</fullName>
    </submittedName>
</protein>
<reference evidence="2" key="1">
    <citation type="submission" date="2020-05" db="EMBL/GenBank/DDBJ databases">
        <authorList>
            <person name="Chiriac C."/>
            <person name="Salcher M."/>
            <person name="Ghai R."/>
            <person name="Kavagutti S V."/>
        </authorList>
    </citation>
    <scope>NUCLEOTIDE SEQUENCE</scope>
</reference>
<dbReference type="InterPro" id="IPR011008">
    <property type="entry name" value="Dimeric_a/b-barrel"/>
</dbReference>
<evidence type="ECO:0000256" key="1">
    <source>
        <dbReference type="SAM" id="MobiDB-lite"/>
    </source>
</evidence>
<dbReference type="EMBL" id="CAESAO010000002">
    <property type="protein sequence ID" value="CAB4334114.1"/>
    <property type="molecule type" value="Genomic_DNA"/>
</dbReference>
<organism evidence="2">
    <name type="scientific">freshwater metagenome</name>
    <dbReference type="NCBI Taxonomy" id="449393"/>
    <lineage>
        <taxon>unclassified sequences</taxon>
        <taxon>metagenomes</taxon>
        <taxon>ecological metagenomes</taxon>
    </lineage>
</organism>
<dbReference type="SUPFAM" id="SSF54909">
    <property type="entry name" value="Dimeric alpha+beta barrel"/>
    <property type="match status" value="1"/>
</dbReference>
<evidence type="ECO:0000313" key="2">
    <source>
        <dbReference type="EMBL" id="CAB4334114.1"/>
    </source>
</evidence>
<dbReference type="EMBL" id="CAFBPX010000011">
    <property type="protein sequence ID" value="CAB5028862.1"/>
    <property type="molecule type" value="Genomic_DNA"/>
</dbReference>
<sequence length="127" mass="14140">MTSVVDIPWYANGFRGDKLEAALHDVAPTALRYGATAWAVHRSRDDRYKFTQIAQFESKLDFERWWSGPEMTEFRAITSGWYQVPVFYAWNDLVGEGRIDAAQPNGGAGKSDAGQAPEPDAEPAVQS</sequence>
<dbReference type="Gene3D" id="3.30.70.100">
    <property type="match status" value="1"/>
</dbReference>
<gene>
    <name evidence="2" type="ORF">UFOPK3522_00051</name>
    <name evidence="3" type="ORF">UFOPK4175_00127</name>
</gene>
<proteinExistence type="predicted"/>
<feature type="region of interest" description="Disordered" evidence="1">
    <location>
        <begin position="99"/>
        <end position="127"/>
    </location>
</feature>
<dbReference type="AlphaFoldDB" id="A0A6J5YV88"/>
<evidence type="ECO:0000313" key="3">
    <source>
        <dbReference type="EMBL" id="CAB5028862.1"/>
    </source>
</evidence>
<accession>A0A6J5YV88</accession>
<name>A0A6J5YV88_9ZZZZ</name>